<protein>
    <submittedName>
        <fullName evidence="1">Uncharacterized protein</fullName>
    </submittedName>
</protein>
<evidence type="ECO:0000313" key="1">
    <source>
        <dbReference type="EMBL" id="CAF26474.1"/>
    </source>
</evidence>
<organism evidence="1 2">
    <name type="scientific">Bartonella quintana (strain Toulouse)</name>
    <name type="common">Rochalimaea quintana</name>
    <dbReference type="NCBI Taxonomy" id="283165"/>
    <lineage>
        <taxon>Bacteria</taxon>
        <taxon>Pseudomonadati</taxon>
        <taxon>Pseudomonadota</taxon>
        <taxon>Alphaproteobacteria</taxon>
        <taxon>Hyphomicrobiales</taxon>
        <taxon>Bartonellaceae</taxon>
        <taxon>Bartonella</taxon>
    </lineage>
</organism>
<accession>A0A0H3LUP8</accession>
<dbReference type="EMBL" id="BX897700">
    <property type="protein sequence ID" value="CAF26474.1"/>
    <property type="molecule type" value="Genomic_DNA"/>
</dbReference>
<dbReference type="Proteomes" id="UP000000597">
    <property type="component" value="Chromosome"/>
</dbReference>
<gene>
    <name evidence="1" type="ordered locus">BQ10060</name>
</gene>
<reference evidence="1 2" key="1">
    <citation type="journal article" date="2004" name="Proc. Natl. Acad. Sci. U.S.A.">
        <title>The louse-borne human pathogen Bartonella quintana is a genomic derivative of the zoonotic agent Bartonella henselae.</title>
        <authorList>
            <person name="Alsmark U.C.M."/>
            <person name="Frank A.C."/>
            <person name="Karlberg E.O."/>
            <person name="Legault B.-A."/>
            <person name="Ardell D.H."/>
            <person name="Canbaeck B."/>
            <person name="Eriksson A.-S."/>
            <person name="Naeslund A.K."/>
            <person name="Handley S.A."/>
            <person name="Huvet M."/>
            <person name="La Scola B."/>
            <person name="Holmberg M."/>
            <person name="Andersson S.G.E."/>
        </authorList>
    </citation>
    <scope>NUCLEOTIDE SEQUENCE [LARGE SCALE GENOMIC DNA]</scope>
    <source>
        <strain evidence="1 2">Toulouse</strain>
    </source>
</reference>
<proteinExistence type="predicted"/>
<dbReference type="AlphaFoldDB" id="A0A0H3LUP8"/>
<sequence length="80" mass="9003">MSSSCQNAGVTIEAHLIAFSAEVVFSTPIKKAEKVEQRGFHAVFRCMQCCFLPGCERIRVQKVLVCILSFGYWQLYVVQA</sequence>
<dbReference type="KEGG" id="bqu:BQ10060"/>
<dbReference type="HOGENOM" id="CLU_2582589_0_0_5"/>
<evidence type="ECO:0000313" key="2">
    <source>
        <dbReference type="Proteomes" id="UP000000597"/>
    </source>
</evidence>
<name>A0A0H3LUP8_BARQU</name>
<dbReference type="eggNOG" id="ENOG503146P">
    <property type="taxonomic scope" value="Bacteria"/>
</dbReference>